<evidence type="ECO:0000313" key="3">
    <source>
        <dbReference type="Proteomes" id="UP000319516"/>
    </source>
</evidence>
<keyword evidence="3" id="KW-1185">Reference proteome</keyword>
<sequence length="191" mass="20627">MTGIAALRATPPEEVTRASRIRHLLNWLNLSTPLGLAIARAGGAQVRTGPDLLYLADHYRWGFPTGSAFTVGDVVISRHDLAKLVSRRPHLIEHEAAHSRQWMACLGLPFLPLYAASMGWSWLRTGDRAARSFFERQADLAKGGYRDVPVRPLGPVVGAAVGRALATVTGRRSADTGRDLGRPANSEQAAG</sequence>
<evidence type="ECO:0008006" key="4">
    <source>
        <dbReference type="Google" id="ProtNLM"/>
    </source>
</evidence>
<dbReference type="RefSeq" id="WP_194288325.1">
    <property type="nucleotide sequence ID" value="NZ_BAAAIK010000002.1"/>
</dbReference>
<reference evidence="2 3" key="1">
    <citation type="submission" date="2019-06" db="EMBL/GenBank/DDBJ databases">
        <title>Sequencing the genomes of 1000 actinobacteria strains.</title>
        <authorList>
            <person name="Klenk H.-P."/>
        </authorList>
    </citation>
    <scope>NUCLEOTIDE SEQUENCE [LARGE SCALE GENOMIC DNA]</scope>
    <source>
        <strain evidence="2 3">DSM 12335</strain>
    </source>
</reference>
<name>A0A542YS39_9MICO</name>
<organism evidence="2 3">
    <name type="scientific">Ornithinicoccus hortensis</name>
    <dbReference type="NCBI Taxonomy" id="82346"/>
    <lineage>
        <taxon>Bacteria</taxon>
        <taxon>Bacillati</taxon>
        <taxon>Actinomycetota</taxon>
        <taxon>Actinomycetes</taxon>
        <taxon>Micrococcales</taxon>
        <taxon>Intrasporangiaceae</taxon>
        <taxon>Ornithinicoccus</taxon>
    </lineage>
</organism>
<comment type="caution">
    <text evidence="2">The sequence shown here is derived from an EMBL/GenBank/DDBJ whole genome shotgun (WGS) entry which is preliminary data.</text>
</comment>
<dbReference type="EMBL" id="VFOP01000001">
    <property type="protein sequence ID" value="TQL50915.1"/>
    <property type="molecule type" value="Genomic_DNA"/>
</dbReference>
<proteinExistence type="predicted"/>
<dbReference type="Proteomes" id="UP000319516">
    <property type="component" value="Unassembled WGS sequence"/>
</dbReference>
<evidence type="ECO:0000313" key="2">
    <source>
        <dbReference type="EMBL" id="TQL50915.1"/>
    </source>
</evidence>
<protein>
    <recommendedName>
        <fullName evidence="4">DUF4157 domain-containing protein</fullName>
    </recommendedName>
</protein>
<accession>A0A542YS39</accession>
<gene>
    <name evidence="2" type="ORF">FB467_2035</name>
</gene>
<evidence type="ECO:0000256" key="1">
    <source>
        <dbReference type="SAM" id="MobiDB-lite"/>
    </source>
</evidence>
<feature type="region of interest" description="Disordered" evidence="1">
    <location>
        <begin position="170"/>
        <end position="191"/>
    </location>
</feature>
<feature type="compositionally biased region" description="Basic and acidic residues" evidence="1">
    <location>
        <begin position="172"/>
        <end position="181"/>
    </location>
</feature>
<dbReference type="AlphaFoldDB" id="A0A542YS39"/>